<keyword evidence="2" id="KW-1185">Reference proteome</keyword>
<dbReference type="AlphaFoldDB" id="A0A9N9EBJ3"/>
<name>A0A9N9EBJ3_9GLOM</name>
<evidence type="ECO:0000313" key="2">
    <source>
        <dbReference type="Proteomes" id="UP000789405"/>
    </source>
</evidence>
<gene>
    <name evidence="1" type="ORF">DERYTH_LOCUS10939</name>
</gene>
<evidence type="ECO:0000313" key="1">
    <source>
        <dbReference type="EMBL" id="CAG8665537.1"/>
    </source>
</evidence>
<accession>A0A9N9EBJ3</accession>
<comment type="caution">
    <text evidence="1">The sequence shown here is derived from an EMBL/GenBank/DDBJ whole genome shotgun (WGS) entry which is preliminary data.</text>
</comment>
<proteinExistence type="predicted"/>
<reference evidence="1" key="1">
    <citation type="submission" date="2021-06" db="EMBL/GenBank/DDBJ databases">
        <authorList>
            <person name="Kallberg Y."/>
            <person name="Tangrot J."/>
            <person name="Rosling A."/>
        </authorList>
    </citation>
    <scope>NUCLEOTIDE SEQUENCE</scope>
    <source>
        <strain evidence="1">MA453B</strain>
    </source>
</reference>
<organism evidence="1 2">
    <name type="scientific">Dentiscutata erythropus</name>
    <dbReference type="NCBI Taxonomy" id="1348616"/>
    <lineage>
        <taxon>Eukaryota</taxon>
        <taxon>Fungi</taxon>
        <taxon>Fungi incertae sedis</taxon>
        <taxon>Mucoromycota</taxon>
        <taxon>Glomeromycotina</taxon>
        <taxon>Glomeromycetes</taxon>
        <taxon>Diversisporales</taxon>
        <taxon>Gigasporaceae</taxon>
        <taxon>Dentiscutata</taxon>
    </lineage>
</organism>
<protein>
    <submittedName>
        <fullName evidence="1">18828_t:CDS:1</fullName>
    </submittedName>
</protein>
<dbReference type="Proteomes" id="UP000789405">
    <property type="component" value="Unassembled WGS sequence"/>
</dbReference>
<sequence>KGIGIEVTLKVVEVEIIIECYCGIFKFIKMNIEDTNFNEDALRMITSENKKIM</sequence>
<feature type="non-terminal residue" evidence="1">
    <location>
        <position position="1"/>
    </location>
</feature>
<dbReference type="EMBL" id="CAJVPY010006587">
    <property type="protein sequence ID" value="CAG8665537.1"/>
    <property type="molecule type" value="Genomic_DNA"/>
</dbReference>